<reference evidence="8 9" key="1">
    <citation type="journal article" date="2018" name="Int. J. Syst. Evol. Microbiol.">
        <title>Rubneribacter badeniensis gen. nov., sp. nov. and Enteroscipio rubneri gen. nov., sp. nov., new members of the Eggerthellaceae isolated from human faeces.</title>
        <authorList>
            <person name="Danylec N."/>
            <person name="Gobl A."/>
            <person name="Stoll D.A."/>
            <person name="Hetzer B."/>
            <person name="Kulling S.E."/>
            <person name="Huch M."/>
        </authorList>
    </citation>
    <scope>NUCLEOTIDE SEQUENCE [LARGE SCALE GENOMIC DNA]</scope>
    <source>
        <strain evidence="8 9">ResAG-85</strain>
    </source>
</reference>
<feature type="transmembrane region" description="Helical" evidence="6">
    <location>
        <begin position="194"/>
        <end position="213"/>
    </location>
</feature>
<dbReference type="EMBL" id="PPEL01000047">
    <property type="protein sequence ID" value="PNV65097.1"/>
    <property type="molecule type" value="Genomic_DNA"/>
</dbReference>
<dbReference type="AlphaFoldDB" id="A0A2K2U453"/>
<dbReference type="Proteomes" id="UP000236488">
    <property type="component" value="Unassembled WGS sequence"/>
</dbReference>
<feature type="transmembrane region" description="Helical" evidence="6">
    <location>
        <begin position="146"/>
        <end position="163"/>
    </location>
</feature>
<evidence type="ECO:0000313" key="9">
    <source>
        <dbReference type="Proteomes" id="UP000236488"/>
    </source>
</evidence>
<feature type="transmembrane region" description="Helical" evidence="6">
    <location>
        <begin position="472"/>
        <end position="498"/>
    </location>
</feature>
<evidence type="ECO:0000256" key="3">
    <source>
        <dbReference type="ARBA" id="ARBA00022692"/>
    </source>
</evidence>
<evidence type="ECO:0000256" key="6">
    <source>
        <dbReference type="SAM" id="Phobius"/>
    </source>
</evidence>
<keyword evidence="3 6" id="KW-0812">Transmembrane</keyword>
<dbReference type="InterPro" id="IPR004680">
    <property type="entry name" value="Cit_transptr-like_dom"/>
</dbReference>
<protein>
    <submittedName>
        <fullName evidence="8">Sodium:sulfate symporter</fullName>
    </submittedName>
</protein>
<evidence type="ECO:0000259" key="7">
    <source>
        <dbReference type="Pfam" id="PF03600"/>
    </source>
</evidence>
<accession>A0A2K2U453</accession>
<feature type="transmembrane region" description="Helical" evidence="6">
    <location>
        <begin position="351"/>
        <end position="373"/>
    </location>
</feature>
<feature type="transmembrane region" description="Helical" evidence="6">
    <location>
        <begin position="233"/>
        <end position="254"/>
    </location>
</feature>
<comment type="subcellular location">
    <subcellularLocation>
        <location evidence="1">Membrane</location>
        <topology evidence="1">Multi-pass membrane protein</topology>
    </subcellularLocation>
</comment>
<dbReference type="GO" id="GO:0005886">
    <property type="term" value="C:plasma membrane"/>
    <property type="evidence" value="ECO:0007669"/>
    <property type="project" value="TreeGrafter"/>
</dbReference>
<name>A0A2K2U453_9ACTN</name>
<feature type="transmembrane region" description="Helical" evidence="6">
    <location>
        <begin position="411"/>
        <end position="428"/>
    </location>
</feature>
<keyword evidence="4 6" id="KW-1133">Transmembrane helix</keyword>
<feature type="transmembrane region" description="Helical" evidence="6">
    <location>
        <begin position="434"/>
        <end position="460"/>
    </location>
</feature>
<keyword evidence="9" id="KW-1185">Reference proteome</keyword>
<comment type="caution">
    <text evidence="8">The sequence shown here is derived from an EMBL/GenBank/DDBJ whole genome shotgun (WGS) entry which is preliminary data.</text>
</comment>
<evidence type="ECO:0000256" key="2">
    <source>
        <dbReference type="ARBA" id="ARBA00022448"/>
    </source>
</evidence>
<feature type="transmembrane region" description="Helical" evidence="6">
    <location>
        <begin position="16"/>
        <end position="38"/>
    </location>
</feature>
<feature type="transmembrane region" description="Helical" evidence="6">
    <location>
        <begin position="108"/>
        <end position="125"/>
    </location>
</feature>
<feature type="domain" description="Citrate transporter-like" evidence="7">
    <location>
        <begin position="60"/>
        <end position="442"/>
    </location>
</feature>
<dbReference type="RefSeq" id="WP_103263002.1">
    <property type="nucleotide sequence ID" value="NZ_PPEL01000047.1"/>
</dbReference>
<evidence type="ECO:0000313" key="8">
    <source>
        <dbReference type="EMBL" id="PNV65097.1"/>
    </source>
</evidence>
<dbReference type="Pfam" id="PF03600">
    <property type="entry name" value="CitMHS"/>
    <property type="match status" value="1"/>
</dbReference>
<proteinExistence type="predicted"/>
<gene>
    <name evidence="8" type="ORF">C2L80_08320</name>
</gene>
<keyword evidence="2" id="KW-0813">Transport</keyword>
<feature type="transmembrane region" description="Helical" evidence="6">
    <location>
        <begin position="285"/>
        <end position="302"/>
    </location>
</feature>
<evidence type="ECO:0000256" key="5">
    <source>
        <dbReference type="ARBA" id="ARBA00023136"/>
    </source>
</evidence>
<evidence type="ECO:0000256" key="4">
    <source>
        <dbReference type="ARBA" id="ARBA00022989"/>
    </source>
</evidence>
<feature type="transmembrane region" description="Helical" evidence="6">
    <location>
        <begin position="50"/>
        <end position="77"/>
    </location>
</feature>
<sequence>MMAAKGKDLSAARKNAVYYVNSFVTIAIMVAGFVVPPISPLTQSGMETVFIFLGVVYGMSTVGIIWPSLLGMVLLGFTGYLDTVAADGTVTASTTVAKVFLNGFGNDTYLFVFFLLVFAAILNESGLSKTIAYRLVAMKSAHGRPWMLSLLILVAAYLIGMLISCTPGILIPWAIVYTICDVVGYTKKDAWPKVMVVGIVLAACLGNAALPFKPLSLQMMASLSTTTGITIDYASFTVFALVMSFLILVGYWLLCKFLFRVDVSPLKAASVDFGTVEFTARQKQLCAFLVALFVFLFIPSFLPDGTASAFFTRLGSTAVVVVILVVMAFMRKKDGAEYASISNAIKTGVPWETLILLAFVMVISTALTVTGNGVKEGLSLVLDPILGSAGGFMFTVILIVVAAVGTQVLGNLIYGLMLMPIVCVYGAATGADLSLLTVALCVVLNAALFLPSASPLAGLLHGNSEWVSAKDIYKYSAPTVLMTIVVAIAVCATLGTLMF</sequence>
<organism evidence="8 9">
    <name type="scientific">Rubneribacter badeniensis</name>
    <dbReference type="NCBI Taxonomy" id="2070688"/>
    <lineage>
        <taxon>Bacteria</taxon>
        <taxon>Bacillati</taxon>
        <taxon>Actinomycetota</taxon>
        <taxon>Coriobacteriia</taxon>
        <taxon>Eggerthellales</taxon>
        <taxon>Eggerthellaceae</taxon>
        <taxon>Rubneribacter</taxon>
    </lineage>
</organism>
<feature type="transmembrane region" description="Helical" evidence="6">
    <location>
        <begin position="385"/>
        <end position="404"/>
    </location>
</feature>
<dbReference type="PANTHER" id="PTHR10283">
    <property type="entry name" value="SOLUTE CARRIER FAMILY 13 MEMBER"/>
    <property type="match status" value="1"/>
</dbReference>
<feature type="transmembrane region" description="Helical" evidence="6">
    <location>
        <begin position="308"/>
        <end position="330"/>
    </location>
</feature>
<evidence type="ECO:0000256" key="1">
    <source>
        <dbReference type="ARBA" id="ARBA00004141"/>
    </source>
</evidence>
<dbReference type="GO" id="GO:0022857">
    <property type="term" value="F:transmembrane transporter activity"/>
    <property type="evidence" value="ECO:0007669"/>
    <property type="project" value="UniProtKB-ARBA"/>
</dbReference>
<keyword evidence="5 6" id="KW-0472">Membrane</keyword>